<feature type="chain" id="PRO_5035452229" description="6-phosphogluconolactonase" evidence="2">
    <location>
        <begin position="20"/>
        <end position="408"/>
    </location>
</feature>
<evidence type="ECO:0000256" key="1">
    <source>
        <dbReference type="ARBA" id="ARBA00005564"/>
    </source>
</evidence>
<dbReference type="InterPro" id="IPR019405">
    <property type="entry name" value="Lactonase_7-beta_prop"/>
</dbReference>
<dbReference type="InterPro" id="IPR011048">
    <property type="entry name" value="Haem_d1_sf"/>
</dbReference>
<organism evidence="3 4">
    <name type="scientific">Pythium oligandrum</name>
    <name type="common">Mycoparasitic fungus</name>
    <dbReference type="NCBI Taxonomy" id="41045"/>
    <lineage>
        <taxon>Eukaryota</taxon>
        <taxon>Sar</taxon>
        <taxon>Stramenopiles</taxon>
        <taxon>Oomycota</taxon>
        <taxon>Peronosporomycetes</taxon>
        <taxon>Pythiales</taxon>
        <taxon>Pythiaceae</taxon>
        <taxon>Pythium</taxon>
    </lineage>
</organism>
<dbReference type="AlphaFoldDB" id="A0A8K1FAC6"/>
<evidence type="ECO:0000313" key="4">
    <source>
        <dbReference type="Proteomes" id="UP000794436"/>
    </source>
</evidence>
<evidence type="ECO:0000313" key="3">
    <source>
        <dbReference type="EMBL" id="TMW56115.1"/>
    </source>
</evidence>
<dbReference type="PANTHER" id="PTHR30344:SF1">
    <property type="entry name" value="6-PHOSPHOGLUCONOLACTONASE"/>
    <property type="match status" value="1"/>
</dbReference>
<comment type="caution">
    <text evidence="3">The sequence shown here is derived from an EMBL/GenBank/DDBJ whole genome shotgun (WGS) entry which is preliminary data.</text>
</comment>
<comment type="similarity">
    <text evidence="1">Belongs to the cycloisomerase 2 family.</text>
</comment>
<gene>
    <name evidence="3" type="ORF">Poli38472_008763</name>
</gene>
<keyword evidence="2" id="KW-0732">Signal</keyword>
<dbReference type="InterPro" id="IPR050282">
    <property type="entry name" value="Cycloisomerase_2"/>
</dbReference>
<name>A0A8K1FAC6_PYTOL</name>
<dbReference type="EMBL" id="SPLM01000146">
    <property type="protein sequence ID" value="TMW56115.1"/>
    <property type="molecule type" value="Genomic_DNA"/>
</dbReference>
<reference evidence="3" key="1">
    <citation type="submission" date="2019-03" db="EMBL/GenBank/DDBJ databases">
        <title>Long read genome sequence of the mycoparasitic Pythium oligandrum ATCC 38472 isolated from sugarbeet rhizosphere.</title>
        <authorList>
            <person name="Gaulin E."/>
        </authorList>
    </citation>
    <scope>NUCLEOTIDE SEQUENCE</scope>
    <source>
        <strain evidence="3">ATCC 38472_TT</strain>
    </source>
</reference>
<protein>
    <recommendedName>
        <fullName evidence="5">6-phosphogluconolactonase</fullName>
    </recommendedName>
</protein>
<feature type="signal peptide" evidence="2">
    <location>
        <begin position="1"/>
        <end position="19"/>
    </location>
</feature>
<evidence type="ECO:0008006" key="5">
    <source>
        <dbReference type="Google" id="ProtNLM"/>
    </source>
</evidence>
<dbReference type="Pfam" id="PF10282">
    <property type="entry name" value="Lactonase"/>
    <property type="match status" value="1"/>
</dbReference>
<dbReference type="PANTHER" id="PTHR30344">
    <property type="entry name" value="6-PHOSPHOGLUCONOLACTONASE-RELATED"/>
    <property type="match status" value="1"/>
</dbReference>
<dbReference type="Proteomes" id="UP000794436">
    <property type="component" value="Unassembled WGS sequence"/>
</dbReference>
<accession>A0A8K1FAC6</accession>
<keyword evidence="4" id="KW-1185">Reference proteome</keyword>
<dbReference type="SUPFAM" id="SSF51004">
    <property type="entry name" value="C-terminal (heme d1) domain of cytochrome cd1-nitrite reductase"/>
    <property type="match status" value="1"/>
</dbReference>
<dbReference type="GO" id="GO:0017057">
    <property type="term" value="F:6-phosphogluconolactonase activity"/>
    <property type="evidence" value="ECO:0007669"/>
    <property type="project" value="TreeGrafter"/>
</dbReference>
<proteinExistence type="inferred from homology"/>
<dbReference type="OrthoDB" id="9972196at2759"/>
<evidence type="ECO:0000256" key="2">
    <source>
        <dbReference type="SAM" id="SignalP"/>
    </source>
</evidence>
<dbReference type="InterPro" id="IPR015943">
    <property type="entry name" value="WD40/YVTN_repeat-like_dom_sf"/>
</dbReference>
<sequence length="408" mass="43681">MLVLRAIFAASVAMCSVSAQNAPLTADNLPALDEPTSDATPDKVLLYVGTYSRDEGWLNGQGKGVHVFEMDTMDGSLTAKGFTAVGNNPTFVSGTNDKNRRMIYAVNEVEEQSTDKPGTTTAHVYALSADETGALTVVNRQETGGWGAVHVSVSPKEDYVAVSNFGAGSVRLFPLSTNGSLLPGSDFIQYVGGSNAVPARQNAPHPHSMTWVGGESSGVFVADLGNDRIGQYDAKDGKLVPNPAGEFVKRPAGSGPRHMVVHPHGNFFYAVDEISNTVGVHPLDSATGAIGEAIQQITTFPEDFKETNNAADIHMTSCGSYLYASNRGHDSIAMYKVGEDGKLTSLGYEKTRGKIPRNFLVYKKFLLAAHQTTNDIHVFTIDFKTGLLNYTGKSTECGTPVSLFIPRY</sequence>
<dbReference type="Gene3D" id="2.130.10.10">
    <property type="entry name" value="YVTN repeat-like/Quinoprotein amine dehydrogenase"/>
    <property type="match status" value="1"/>
</dbReference>